<dbReference type="AlphaFoldDB" id="A0A5J6PTF8"/>
<dbReference type="CDD" id="cd00761">
    <property type="entry name" value="Glyco_tranf_GTA_type"/>
    <property type="match status" value="1"/>
</dbReference>
<keyword evidence="3" id="KW-1185">Reference proteome</keyword>
<organism evidence="2 3">
    <name type="scientific">Neisseria zalophi</name>
    <dbReference type="NCBI Taxonomy" id="640030"/>
    <lineage>
        <taxon>Bacteria</taxon>
        <taxon>Pseudomonadati</taxon>
        <taxon>Pseudomonadota</taxon>
        <taxon>Betaproteobacteria</taxon>
        <taxon>Neisseriales</taxon>
        <taxon>Neisseriaceae</taxon>
        <taxon>Neisseria</taxon>
    </lineage>
</organism>
<dbReference type="EMBL" id="CP031700">
    <property type="protein sequence ID" value="QEY25646.1"/>
    <property type="molecule type" value="Genomic_DNA"/>
</dbReference>
<accession>A0A5J6PTF8</accession>
<dbReference type="InterPro" id="IPR029044">
    <property type="entry name" value="Nucleotide-diphossugar_trans"/>
</dbReference>
<dbReference type="PANTHER" id="PTHR22916:SF3">
    <property type="entry name" value="UDP-GLCNAC:BETAGAL BETA-1,3-N-ACETYLGLUCOSAMINYLTRANSFERASE-LIKE PROTEIN 1"/>
    <property type="match status" value="1"/>
</dbReference>
<dbReference type="KEGG" id="nzl:D0T92_03220"/>
<feature type="domain" description="Glycosyltransferase 2-like" evidence="1">
    <location>
        <begin position="9"/>
        <end position="176"/>
    </location>
</feature>
<reference evidence="2 3" key="1">
    <citation type="submission" date="2018-08" db="EMBL/GenBank/DDBJ databases">
        <title>Neisseria zalophi ATCC BAA-2455 complete genome.</title>
        <authorList>
            <person name="Veseli I.A."/>
            <person name="Buttler R."/>
            <person name="Mascarenhas dos Santos A.C."/>
            <person name="Pombert J.-F."/>
        </authorList>
    </citation>
    <scope>NUCLEOTIDE SEQUENCE [LARGE SCALE GENOMIC DNA]</scope>
    <source>
        <strain evidence="2 3">ATCC BAA-2455</strain>
    </source>
</reference>
<evidence type="ECO:0000313" key="3">
    <source>
        <dbReference type="Proteomes" id="UP000325713"/>
    </source>
</evidence>
<dbReference type="Proteomes" id="UP000325713">
    <property type="component" value="Chromosome"/>
</dbReference>
<protein>
    <submittedName>
        <fullName evidence="2">Glycosyltransferase family 2 protein</fullName>
    </submittedName>
</protein>
<dbReference type="GO" id="GO:0016758">
    <property type="term" value="F:hexosyltransferase activity"/>
    <property type="evidence" value="ECO:0007669"/>
    <property type="project" value="UniProtKB-ARBA"/>
</dbReference>
<dbReference type="OrthoDB" id="8596473at2"/>
<sequence>MLSKHFLFSIIMPIYNVEQWLSEAIDSILAQKNINFEKDVQLILVNDCSPDNSEDICLKYQKRYPNNIFYVKNKINQGLSATRNNGLTHARGKYVNFFDPDDKLSDSVLYEVNKFFNENKEDIAHVSIPLVFFEAASGMHPKYVLFGNKNRIIDLQKEGQNFILSSASSFYKLDMIKNMTFDTSLFGEEDTLFNFNLYKNIDKIGYVCENNVYYHYRKRTIGGSQVDLSSVKPQAFHTPINLLNNIITQTNIDQQSHLFYELCIYQLRSRLKNIKPEIFESIDEYNYIISKYREFIAYIPKEFILKKTKFLPEYDDKIAFLTNIYSKKISINHDAFITIDNEKIFKCNELPIDIKSMSVEKNTFIIEVLFNNYDLNDLDIVLMDKHKCIIKPVQQYVCDSIYIKKSAGFKSSENILYVRFEIPLLKANSFKFYFKRKYNNYLHIINRIRTYSESPFLPSGVFNSKLFKLYSDVDTSVTLFQRVSYRKTNYFNKLSNRIKAFYKKEKSIIHLNGFDY</sequence>
<keyword evidence="2" id="KW-0808">Transferase</keyword>
<dbReference type="RefSeq" id="WP_151050156.1">
    <property type="nucleotide sequence ID" value="NZ_CP031700.1"/>
</dbReference>
<evidence type="ECO:0000313" key="2">
    <source>
        <dbReference type="EMBL" id="QEY25646.1"/>
    </source>
</evidence>
<evidence type="ECO:0000259" key="1">
    <source>
        <dbReference type="Pfam" id="PF00535"/>
    </source>
</evidence>
<proteinExistence type="predicted"/>
<dbReference type="SUPFAM" id="SSF53448">
    <property type="entry name" value="Nucleotide-diphospho-sugar transferases"/>
    <property type="match status" value="1"/>
</dbReference>
<name>A0A5J6PTF8_9NEIS</name>
<dbReference type="Pfam" id="PF00535">
    <property type="entry name" value="Glycos_transf_2"/>
    <property type="match status" value="1"/>
</dbReference>
<dbReference type="Gene3D" id="3.90.550.10">
    <property type="entry name" value="Spore Coat Polysaccharide Biosynthesis Protein SpsA, Chain A"/>
    <property type="match status" value="1"/>
</dbReference>
<gene>
    <name evidence="2" type="ORF">D0T92_03220</name>
</gene>
<dbReference type="InterPro" id="IPR001173">
    <property type="entry name" value="Glyco_trans_2-like"/>
</dbReference>
<dbReference type="PANTHER" id="PTHR22916">
    <property type="entry name" value="GLYCOSYLTRANSFERASE"/>
    <property type="match status" value="1"/>
</dbReference>